<gene>
    <name evidence="4" type="ORF">LPC04_08745</name>
</gene>
<dbReference type="Gene3D" id="3.40.50.2300">
    <property type="match status" value="1"/>
</dbReference>
<dbReference type="InterPro" id="IPR001789">
    <property type="entry name" value="Sig_transdc_resp-reg_receiver"/>
</dbReference>
<dbReference type="PANTHER" id="PTHR45339:SF3">
    <property type="entry name" value="HISTIDINE KINASE"/>
    <property type="match status" value="1"/>
</dbReference>
<dbReference type="RefSeq" id="WP_275681784.1">
    <property type="nucleotide sequence ID" value="NZ_JAJLJH010000001.1"/>
</dbReference>
<dbReference type="EMBL" id="JAJLJH010000001">
    <property type="protein sequence ID" value="MCK9685793.1"/>
    <property type="molecule type" value="Genomic_DNA"/>
</dbReference>
<keyword evidence="1 2" id="KW-0597">Phosphoprotein</keyword>
<dbReference type="SMART" id="SM00448">
    <property type="entry name" value="REC"/>
    <property type="match status" value="1"/>
</dbReference>
<dbReference type="GO" id="GO:0000160">
    <property type="term" value="P:phosphorelay signal transduction system"/>
    <property type="evidence" value="ECO:0007669"/>
    <property type="project" value="InterPro"/>
</dbReference>
<feature type="domain" description="Response regulatory" evidence="3">
    <location>
        <begin position="12"/>
        <end position="129"/>
    </location>
</feature>
<evidence type="ECO:0000256" key="2">
    <source>
        <dbReference type="PROSITE-ProRule" id="PRU00169"/>
    </source>
</evidence>
<feature type="modified residue" description="4-aspartylphosphate" evidence="2">
    <location>
        <position position="62"/>
    </location>
</feature>
<reference evidence="4" key="1">
    <citation type="submission" date="2021-11" db="EMBL/GenBank/DDBJ databases">
        <title>BS-T2-15 a new species belonging to the Comamonadaceae family isolated from the soil of a French oak forest.</title>
        <authorList>
            <person name="Mieszkin S."/>
            <person name="Alain K."/>
        </authorList>
    </citation>
    <scope>NUCLEOTIDE SEQUENCE</scope>
    <source>
        <strain evidence="4">BS-T2-15</strain>
    </source>
</reference>
<organism evidence="4 5">
    <name type="scientific">Scleromatobacter humisilvae</name>
    <dbReference type="NCBI Taxonomy" id="2897159"/>
    <lineage>
        <taxon>Bacteria</taxon>
        <taxon>Pseudomonadati</taxon>
        <taxon>Pseudomonadota</taxon>
        <taxon>Betaproteobacteria</taxon>
        <taxon>Burkholderiales</taxon>
        <taxon>Sphaerotilaceae</taxon>
        <taxon>Scleromatobacter</taxon>
    </lineage>
</organism>
<dbReference type="SUPFAM" id="SSF52172">
    <property type="entry name" value="CheY-like"/>
    <property type="match status" value="1"/>
</dbReference>
<sequence length="140" mass="14812">MNDPERQFAGARLLVVDDADISAELAAEMLQNLDMTCVVASEGSAALAILANDTNFDGILLDCEMPDMDGYATAQAIRAMAGLADVPILAMTGHTTAEDMPHILESGMNARITKPLSLQRLSSVLNLWIRPRPLGASAGS</sequence>
<dbReference type="Proteomes" id="UP001139353">
    <property type="component" value="Unassembled WGS sequence"/>
</dbReference>
<keyword evidence="5" id="KW-1185">Reference proteome</keyword>
<dbReference type="Pfam" id="PF00072">
    <property type="entry name" value="Response_reg"/>
    <property type="match status" value="1"/>
</dbReference>
<evidence type="ECO:0000313" key="5">
    <source>
        <dbReference type="Proteomes" id="UP001139353"/>
    </source>
</evidence>
<name>A0A9X1YGT9_9BURK</name>
<protein>
    <submittedName>
        <fullName evidence="4">Response regulator</fullName>
    </submittedName>
</protein>
<evidence type="ECO:0000259" key="3">
    <source>
        <dbReference type="PROSITE" id="PS50110"/>
    </source>
</evidence>
<dbReference type="PANTHER" id="PTHR45339">
    <property type="entry name" value="HYBRID SIGNAL TRANSDUCTION HISTIDINE KINASE J"/>
    <property type="match status" value="1"/>
</dbReference>
<dbReference type="InterPro" id="IPR011006">
    <property type="entry name" value="CheY-like_superfamily"/>
</dbReference>
<proteinExistence type="predicted"/>
<dbReference type="PROSITE" id="PS50110">
    <property type="entry name" value="RESPONSE_REGULATORY"/>
    <property type="match status" value="1"/>
</dbReference>
<accession>A0A9X1YGT9</accession>
<comment type="caution">
    <text evidence="4">The sequence shown here is derived from an EMBL/GenBank/DDBJ whole genome shotgun (WGS) entry which is preliminary data.</text>
</comment>
<evidence type="ECO:0000256" key="1">
    <source>
        <dbReference type="ARBA" id="ARBA00022553"/>
    </source>
</evidence>
<evidence type="ECO:0000313" key="4">
    <source>
        <dbReference type="EMBL" id="MCK9685793.1"/>
    </source>
</evidence>
<dbReference type="AlphaFoldDB" id="A0A9X1YGT9"/>
<dbReference type="CDD" id="cd17546">
    <property type="entry name" value="REC_hyHK_CKI1_RcsC-like"/>
    <property type="match status" value="1"/>
</dbReference>